<keyword evidence="2" id="KW-0812">Transmembrane</keyword>
<dbReference type="PROSITE" id="PS50835">
    <property type="entry name" value="IG_LIKE"/>
    <property type="match status" value="1"/>
</dbReference>
<dbReference type="InterPro" id="IPR011042">
    <property type="entry name" value="6-blade_b-propeller_TolB-like"/>
</dbReference>
<accession>C3ZFB8</accession>
<reference evidence="14" key="1">
    <citation type="journal article" date="2008" name="Nature">
        <title>The amphioxus genome and the evolution of the chordate karyotype.</title>
        <authorList>
            <consortium name="US DOE Joint Genome Institute (JGI-PGF)"/>
            <person name="Putnam N.H."/>
            <person name="Butts T."/>
            <person name="Ferrier D.E.K."/>
            <person name="Furlong R.F."/>
            <person name="Hellsten U."/>
            <person name="Kawashima T."/>
            <person name="Robinson-Rechavi M."/>
            <person name="Shoguchi E."/>
            <person name="Terry A."/>
            <person name="Yu J.-K."/>
            <person name="Benito-Gutierrez E.L."/>
            <person name="Dubchak I."/>
            <person name="Garcia-Fernandez J."/>
            <person name="Gibson-Brown J.J."/>
            <person name="Grigoriev I.V."/>
            <person name="Horton A.C."/>
            <person name="de Jong P.J."/>
            <person name="Jurka J."/>
            <person name="Kapitonov V.V."/>
            <person name="Kohara Y."/>
            <person name="Kuroki Y."/>
            <person name="Lindquist E."/>
            <person name="Lucas S."/>
            <person name="Osoegawa K."/>
            <person name="Pennacchio L.A."/>
            <person name="Salamov A.A."/>
            <person name="Satou Y."/>
            <person name="Sauka-Spengler T."/>
            <person name="Schmutz J."/>
            <person name="Shin-I T."/>
            <person name="Toyoda A."/>
            <person name="Bronner-Fraser M."/>
            <person name="Fujiyama A."/>
            <person name="Holland L.Z."/>
            <person name="Holland P.W.H."/>
            <person name="Satoh N."/>
            <person name="Rokhsar D.S."/>
        </authorList>
    </citation>
    <scope>NUCLEOTIDE SEQUENCE [LARGE SCALE GENOMIC DNA]</scope>
    <source>
        <strain evidence="14">S238N-H82</strain>
        <tissue evidence="14">Testes</tissue>
    </source>
</reference>
<evidence type="ECO:0000256" key="10">
    <source>
        <dbReference type="ARBA" id="ARBA00023319"/>
    </source>
</evidence>
<feature type="chain" id="PRO_5002934715" description="Ig-like domain-containing protein" evidence="12">
    <location>
        <begin position="21"/>
        <end position="187"/>
    </location>
</feature>
<dbReference type="InterPro" id="IPR003598">
    <property type="entry name" value="Ig_sub2"/>
</dbReference>
<dbReference type="FunFam" id="2.60.40.10:FF:000016">
    <property type="entry name" value="Fibroblast growth factor receptor"/>
    <property type="match status" value="1"/>
</dbReference>
<dbReference type="Pfam" id="PF07679">
    <property type="entry name" value="I-set"/>
    <property type="match status" value="1"/>
</dbReference>
<dbReference type="InterPro" id="IPR000033">
    <property type="entry name" value="LDLR_classB_rpt"/>
</dbReference>
<evidence type="ECO:0000256" key="7">
    <source>
        <dbReference type="ARBA" id="ARBA00023157"/>
    </source>
</evidence>
<organism>
    <name type="scientific">Branchiostoma floridae</name>
    <name type="common">Florida lancelet</name>
    <name type="synonym">Amphioxus</name>
    <dbReference type="NCBI Taxonomy" id="7739"/>
    <lineage>
        <taxon>Eukaryota</taxon>
        <taxon>Metazoa</taxon>
        <taxon>Chordata</taxon>
        <taxon>Cephalochordata</taxon>
        <taxon>Leptocardii</taxon>
        <taxon>Amphioxiformes</taxon>
        <taxon>Branchiostomatidae</taxon>
        <taxon>Branchiostoma</taxon>
    </lineage>
</organism>
<keyword evidence="10" id="KW-0393">Immunoglobulin domain</keyword>
<keyword evidence="3 12" id="KW-0732">Signal</keyword>
<dbReference type="InterPro" id="IPR007110">
    <property type="entry name" value="Ig-like_dom"/>
</dbReference>
<evidence type="ECO:0000256" key="9">
    <source>
        <dbReference type="ARBA" id="ARBA00023180"/>
    </source>
</evidence>
<keyword evidence="4" id="KW-0677">Repeat</keyword>
<proteinExistence type="predicted"/>
<dbReference type="GO" id="GO:0016020">
    <property type="term" value="C:membrane"/>
    <property type="evidence" value="ECO:0007669"/>
    <property type="project" value="UniProtKB-SubCell"/>
</dbReference>
<keyword evidence="6" id="KW-0472">Membrane</keyword>
<dbReference type="Gene3D" id="2.120.10.30">
    <property type="entry name" value="TolB, C-terminal domain"/>
    <property type="match status" value="1"/>
</dbReference>
<dbReference type="InterPro" id="IPR036179">
    <property type="entry name" value="Ig-like_dom_sf"/>
</dbReference>
<dbReference type="PROSITE" id="PS51120">
    <property type="entry name" value="LDLRB"/>
    <property type="match status" value="1"/>
</dbReference>
<dbReference type="InParanoid" id="C3ZFB8"/>
<evidence type="ECO:0000256" key="3">
    <source>
        <dbReference type="ARBA" id="ARBA00022729"/>
    </source>
</evidence>
<evidence type="ECO:0000259" key="13">
    <source>
        <dbReference type="PROSITE" id="PS50835"/>
    </source>
</evidence>
<evidence type="ECO:0000256" key="12">
    <source>
        <dbReference type="SAM" id="SignalP"/>
    </source>
</evidence>
<feature type="signal peptide" evidence="12">
    <location>
        <begin position="1"/>
        <end position="20"/>
    </location>
</feature>
<dbReference type="SMART" id="SM00409">
    <property type="entry name" value="IG"/>
    <property type="match status" value="1"/>
</dbReference>
<evidence type="ECO:0000256" key="6">
    <source>
        <dbReference type="ARBA" id="ARBA00023136"/>
    </source>
</evidence>
<dbReference type="InterPro" id="IPR003599">
    <property type="entry name" value="Ig_sub"/>
</dbReference>
<comment type="subcellular location">
    <subcellularLocation>
        <location evidence="1">Membrane</location>
        <topology evidence="1">Single-pass membrane protein</topology>
    </subcellularLocation>
</comment>
<feature type="domain" description="Ig-like" evidence="13">
    <location>
        <begin position="23"/>
        <end position="120"/>
    </location>
</feature>
<dbReference type="eggNOG" id="KOG0200">
    <property type="taxonomic scope" value="Eukaryota"/>
</dbReference>
<dbReference type="Gene3D" id="2.60.40.10">
    <property type="entry name" value="Immunoglobulins"/>
    <property type="match status" value="1"/>
</dbReference>
<keyword evidence="8" id="KW-0675">Receptor</keyword>
<evidence type="ECO:0000256" key="8">
    <source>
        <dbReference type="ARBA" id="ARBA00023170"/>
    </source>
</evidence>
<dbReference type="InterPro" id="IPR052615">
    <property type="entry name" value="FGFRL"/>
</dbReference>
<dbReference type="eggNOG" id="KOG1215">
    <property type="taxonomic scope" value="Eukaryota"/>
</dbReference>
<evidence type="ECO:0000256" key="2">
    <source>
        <dbReference type="ARBA" id="ARBA00022692"/>
    </source>
</evidence>
<name>C3ZFB8_BRAFL</name>
<sequence length="187" mass="20448">MSMKILVVLLITTATGTAVARPPEWDSQEGNQLQDVITVPRGSTVKLRCPATGDPRPTITWLRAGQDITGSDRDGRHKIRIRSWTLVISEITESDGGSPYTCIVENALGSINHTYKLIVTGASEVLLLAREDELRVISLGSPDFTNVVVPIEGIQRAAAIDYDVVDGFAYWTDVETEVIRRARLDGS</sequence>
<dbReference type="SUPFAM" id="SSF48726">
    <property type="entry name" value="Immunoglobulin"/>
    <property type="match status" value="1"/>
</dbReference>
<dbReference type="PANTHER" id="PTHR19890:SF10">
    <property type="entry name" value="FIBROBLAST GROWTH FACTOR RECEPTOR-LIKE 1"/>
    <property type="match status" value="1"/>
</dbReference>
<dbReference type="InterPro" id="IPR013783">
    <property type="entry name" value="Ig-like_fold"/>
</dbReference>
<gene>
    <name evidence="14" type="ORF">BRAFLDRAFT_70807</name>
</gene>
<feature type="repeat" description="LDL-receptor class B" evidence="11">
    <location>
        <begin position="167"/>
        <end position="187"/>
    </location>
</feature>
<keyword evidence="5" id="KW-1133">Transmembrane helix</keyword>
<dbReference type="InterPro" id="IPR013098">
    <property type="entry name" value="Ig_I-set"/>
</dbReference>
<dbReference type="EMBL" id="GG666612">
    <property type="protein sequence ID" value="EEN49424.1"/>
    <property type="molecule type" value="Genomic_DNA"/>
</dbReference>
<feature type="non-terminal residue" evidence="14">
    <location>
        <position position="187"/>
    </location>
</feature>
<dbReference type="PANTHER" id="PTHR19890">
    <property type="entry name" value="FIBROBLAST GROWTH FACTOR RECEPTOR"/>
    <property type="match status" value="1"/>
</dbReference>
<evidence type="ECO:0000256" key="5">
    <source>
        <dbReference type="ARBA" id="ARBA00022989"/>
    </source>
</evidence>
<evidence type="ECO:0000256" key="4">
    <source>
        <dbReference type="ARBA" id="ARBA00022737"/>
    </source>
</evidence>
<keyword evidence="9" id="KW-0325">Glycoprotein</keyword>
<protein>
    <recommendedName>
        <fullName evidence="13">Ig-like domain-containing protein</fullName>
    </recommendedName>
</protein>
<dbReference type="SMART" id="SM00408">
    <property type="entry name" value="IGc2"/>
    <property type="match status" value="1"/>
</dbReference>
<evidence type="ECO:0000256" key="11">
    <source>
        <dbReference type="PROSITE-ProRule" id="PRU00461"/>
    </source>
</evidence>
<dbReference type="STRING" id="7739.C3ZFB8"/>
<evidence type="ECO:0000313" key="14">
    <source>
        <dbReference type="EMBL" id="EEN49424.1"/>
    </source>
</evidence>
<keyword evidence="7" id="KW-1015">Disulfide bond</keyword>
<evidence type="ECO:0000256" key="1">
    <source>
        <dbReference type="ARBA" id="ARBA00004167"/>
    </source>
</evidence>
<dbReference type="AlphaFoldDB" id="C3ZFB8"/>